<evidence type="ECO:0000313" key="2">
    <source>
        <dbReference type="Proteomes" id="UP000294927"/>
    </source>
</evidence>
<keyword evidence="2" id="KW-1185">Reference proteome</keyword>
<dbReference type="SUPFAM" id="SSF56563">
    <property type="entry name" value="Major capsid protein gp5"/>
    <property type="match status" value="1"/>
</dbReference>
<accession>A0A4R7VWF7</accession>
<evidence type="ECO:0000313" key="1">
    <source>
        <dbReference type="EMBL" id="TDV54232.1"/>
    </source>
</evidence>
<dbReference type="NCBIfam" id="NF041188">
    <property type="entry name" value="encap_f3"/>
    <property type="match status" value="1"/>
</dbReference>
<name>A0A4R7VWF7_9PSEU</name>
<reference evidence="1 2" key="1">
    <citation type="submission" date="2019-03" db="EMBL/GenBank/DDBJ databases">
        <title>Genomic Encyclopedia of Archaeal and Bacterial Type Strains, Phase II (KMG-II): from individual species to whole genera.</title>
        <authorList>
            <person name="Goeker M."/>
        </authorList>
    </citation>
    <scope>NUCLEOTIDE SEQUENCE [LARGE SCALE GENOMIC DNA]</scope>
    <source>
        <strain evidence="1 2">DSM 45499</strain>
    </source>
</reference>
<sequence length="301" mass="32435">MVTPQTPTTIPQARQLLADPAMTESTPGQEFVQAAALGDDSGDIVVPYRAYLPASFPLFAHRPRFTVRQLLKMATVHDQDVPYIHEPQPDGEDRTVSGITLESALESAFRPTLDHAELTDIGVSVPVPRGLLRFPRLLAAFIDYRVLVRFGTKENQVLLHGDEDGRVPGLMGLPGSRTIRTGQDPVDVLTSAAGIVEETGGSCDGIVAHTAVYWQAVEAGLLGRLNEAGIRIARTRMIPRDRVLLGDFRAAATFLDPGVSSLALRRGAAADGGDVIEARSRMGLAVHLPQHFVLVSPKKEG</sequence>
<comment type="caution">
    <text evidence="1">The sequence shown here is derived from an EMBL/GenBank/DDBJ whole genome shotgun (WGS) entry which is preliminary data.</text>
</comment>
<dbReference type="AlphaFoldDB" id="A0A4R7VWF7"/>
<dbReference type="RefSeq" id="WP_133903194.1">
    <property type="nucleotide sequence ID" value="NZ_SOCP01000004.1"/>
</dbReference>
<proteinExistence type="predicted"/>
<dbReference type="OrthoDB" id="5379572at2"/>
<dbReference type="EMBL" id="SOCP01000004">
    <property type="protein sequence ID" value="TDV54232.1"/>
    <property type="molecule type" value="Genomic_DNA"/>
</dbReference>
<protein>
    <submittedName>
        <fullName evidence="1">Uncharacterized protein</fullName>
    </submittedName>
</protein>
<gene>
    <name evidence="1" type="ORF">CLV71_104703</name>
</gene>
<dbReference type="Proteomes" id="UP000294927">
    <property type="component" value="Unassembled WGS sequence"/>
</dbReference>
<organism evidence="1 2">
    <name type="scientific">Actinophytocola oryzae</name>
    <dbReference type="NCBI Taxonomy" id="502181"/>
    <lineage>
        <taxon>Bacteria</taxon>
        <taxon>Bacillati</taxon>
        <taxon>Actinomycetota</taxon>
        <taxon>Actinomycetes</taxon>
        <taxon>Pseudonocardiales</taxon>
        <taxon>Pseudonocardiaceae</taxon>
    </lineage>
</organism>